<gene>
    <name evidence="2" type="ORF">SAMN04515674_11446</name>
</gene>
<proteinExistence type="predicted"/>
<sequence length="78" mass="8788">MKNPITLTAESVDWVAAEIAEELLRGHNTYKTETDALRKRIKTGLFKSISHFEIVQRQPTGKKSANKKENARHGVQVA</sequence>
<protein>
    <submittedName>
        <fullName evidence="2">Uncharacterized protein</fullName>
    </submittedName>
</protein>
<dbReference type="OrthoDB" id="965040at2"/>
<evidence type="ECO:0000256" key="1">
    <source>
        <dbReference type="SAM" id="MobiDB-lite"/>
    </source>
</evidence>
<dbReference type="AlphaFoldDB" id="A0A1I5XB65"/>
<name>A0A1I5XB65_9BACT</name>
<dbReference type="EMBL" id="FOXH01000014">
    <property type="protein sequence ID" value="SFQ29218.1"/>
    <property type="molecule type" value="Genomic_DNA"/>
</dbReference>
<evidence type="ECO:0000313" key="3">
    <source>
        <dbReference type="Proteomes" id="UP000199306"/>
    </source>
</evidence>
<reference evidence="2 3" key="1">
    <citation type="submission" date="2016-10" db="EMBL/GenBank/DDBJ databases">
        <authorList>
            <person name="de Groot N.N."/>
        </authorList>
    </citation>
    <scope>NUCLEOTIDE SEQUENCE [LARGE SCALE GENOMIC DNA]</scope>
    <source>
        <strain evidence="3">E92,LMG 26720,CCM 7988</strain>
    </source>
</reference>
<keyword evidence="3" id="KW-1185">Reference proteome</keyword>
<dbReference type="Proteomes" id="UP000199306">
    <property type="component" value="Unassembled WGS sequence"/>
</dbReference>
<feature type="region of interest" description="Disordered" evidence="1">
    <location>
        <begin position="57"/>
        <end position="78"/>
    </location>
</feature>
<organism evidence="2 3">
    <name type="scientific">Pseudarcicella hirudinis</name>
    <dbReference type="NCBI Taxonomy" id="1079859"/>
    <lineage>
        <taxon>Bacteria</taxon>
        <taxon>Pseudomonadati</taxon>
        <taxon>Bacteroidota</taxon>
        <taxon>Cytophagia</taxon>
        <taxon>Cytophagales</taxon>
        <taxon>Flectobacillaceae</taxon>
        <taxon>Pseudarcicella</taxon>
    </lineage>
</organism>
<accession>A0A1I5XB65</accession>
<evidence type="ECO:0000313" key="2">
    <source>
        <dbReference type="EMBL" id="SFQ29218.1"/>
    </source>
</evidence>
<dbReference type="RefSeq" id="WP_092018921.1">
    <property type="nucleotide sequence ID" value="NZ_FOXH01000014.1"/>
</dbReference>